<dbReference type="Proteomes" id="UP000241868">
    <property type="component" value="Unassembled WGS sequence"/>
</dbReference>
<accession>A0A2P7U1R7</accession>
<reference evidence="1 2" key="1">
    <citation type="submission" date="2018-03" db="EMBL/GenBank/DDBJ databases">
        <title>Neisseria weixii sp. nov., isolated from the intestinal contents of Tibetan Plateau pika (Ochotona curzoniae) in Yushu, Qinghai Province, China.</title>
        <authorList>
            <person name="Gui Z."/>
        </authorList>
    </citation>
    <scope>NUCLEOTIDE SEQUENCE [LARGE SCALE GENOMIC DNA]</scope>
    <source>
        <strain evidence="1 2">ATCC 51483</strain>
    </source>
</reference>
<evidence type="ECO:0000313" key="1">
    <source>
        <dbReference type="EMBL" id="PSJ80916.1"/>
    </source>
</evidence>
<gene>
    <name evidence="1" type="ORF">C7N83_03275</name>
</gene>
<keyword evidence="2" id="KW-1185">Reference proteome</keyword>
<organism evidence="1 2">
    <name type="scientific">Neisseria iguanae</name>
    <dbReference type="NCBI Taxonomy" id="90242"/>
    <lineage>
        <taxon>Bacteria</taxon>
        <taxon>Pseudomonadati</taxon>
        <taxon>Pseudomonadota</taxon>
        <taxon>Betaproteobacteria</taxon>
        <taxon>Neisseriales</taxon>
        <taxon>Neisseriaceae</taxon>
        <taxon>Neisseria</taxon>
    </lineage>
</organism>
<proteinExistence type="predicted"/>
<name>A0A2P7U1R7_9NEIS</name>
<comment type="caution">
    <text evidence="1">The sequence shown here is derived from an EMBL/GenBank/DDBJ whole genome shotgun (WGS) entry which is preliminary data.</text>
</comment>
<evidence type="ECO:0000313" key="2">
    <source>
        <dbReference type="Proteomes" id="UP000241868"/>
    </source>
</evidence>
<sequence length="74" mass="8574">MLLRFFAMNVKAFTFQTALVDQWVETFVKSPSLAYFFALRFLNACLAMDISSHYVMLTLRTALESEVLQRFLAV</sequence>
<dbReference type="EMBL" id="PXYY01000012">
    <property type="protein sequence ID" value="PSJ80916.1"/>
    <property type="molecule type" value="Genomic_DNA"/>
</dbReference>
<protein>
    <submittedName>
        <fullName evidence="1">Uncharacterized protein</fullName>
    </submittedName>
</protein>
<dbReference type="AlphaFoldDB" id="A0A2P7U1R7"/>